<comment type="function">
    <text evidence="3 20">This protein is a component of the acetyl coenzyme A carboxylase complex; first, biotin carboxylase catalyzes the carboxylation of the carrier protein and then the transcarboxylase transfers the carboxyl group to form malonyl-CoA.</text>
</comment>
<dbReference type="InterPro" id="IPR013815">
    <property type="entry name" value="ATP_grasp_subdomain_1"/>
</dbReference>
<evidence type="ECO:0000256" key="11">
    <source>
        <dbReference type="ARBA" id="ARBA00022832"/>
    </source>
</evidence>
<evidence type="ECO:0000256" key="10">
    <source>
        <dbReference type="ARBA" id="ARBA00022741"/>
    </source>
</evidence>
<protein>
    <recommendedName>
        <fullName evidence="6 20">Biotin carboxylase</fullName>
        <ecNumber evidence="6 20">6.3.4.14</ecNumber>
    </recommendedName>
    <alternativeName>
        <fullName evidence="20">Acetyl-coenzyme A carboxylase biotin carboxylase subunit A</fullName>
    </alternativeName>
</protein>
<gene>
    <name evidence="23" type="ORF">SAMN04488113_10180</name>
</gene>
<dbReference type="GO" id="GO:0005524">
    <property type="term" value="F:ATP binding"/>
    <property type="evidence" value="ECO:0007669"/>
    <property type="project" value="UniProtKB-UniRule"/>
</dbReference>
<dbReference type="FunFam" id="3.40.50.20:FF:000010">
    <property type="entry name" value="Propionyl-CoA carboxylase subunit alpha"/>
    <property type="match status" value="1"/>
</dbReference>
<keyword evidence="13" id="KW-0460">Magnesium</keyword>
<dbReference type="Gene3D" id="3.30.470.20">
    <property type="entry name" value="ATP-grasp fold, B domain"/>
    <property type="match status" value="1"/>
</dbReference>
<dbReference type="FunFam" id="3.30.1490.20:FF:000003">
    <property type="entry name" value="acetyl-CoA carboxylase isoform X1"/>
    <property type="match status" value="1"/>
</dbReference>
<reference evidence="24" key="1">
    <citation type="submission" date="2016-10" db="EMBL/GenBank/DDBJ databases">
        <authorList>
            <person name="Varghese N."/>
            <person name="Submissions S."/>
        </authorList>
    </citation>
    <scope>NUCLEOTIDE SEQUENCE [LARGE SCALE GENOMIC DNA]</scope>
    <source>
        <strain evidence="24">DSM 25751</strain>
    </source>
</reference>
<comment type="pathway">
    <text evidence="4 20">Lipid metabolism; malonyl-CoA biosynthesis; malonyl-CoA from acetyl-CoA: step 1/1.</text>
</comment>
<dbReference type="Pfam" id="PF00289">
    <property type="entry name" value="Biotin_carb_N"/>
    <property type="match status" value="1"/>
</dbReference>
<dbReference type="PANTHER" id="PTHR48095:SF2">
    <property type="entry name" value="BIOTIN CARBOXYLASE, CHLOROPLASTIC"/>
    <property type="match status" value="1"/>
</dbReference>
<dbReference type="Pfam" id="PF02785">
    <property type="entry name" value="Biotin_carb_C"/>
    <property type="match status" value="1"/>
</dbReference>
<feature type="domain" description="ATP-grasp" evidence="21">
    <location>
        <begin position="120"/>
        <end position="317"/>
    </location>
</feature>
<evidence type="ECO:0000256" key="3">
    <source>
        <dbReference type="ARBA" id="ARBA00003761"/>
    </source>
</evidence>
<dbReference type="SUPFAM" id="SSF51246">
    <property type="entry name" value="Rudiment single hybrid motif"/>
    <property type="match status" value="1"/>
</dbReference>
<evidence type="ECO:0000256" key="15">
    <source>
        <dbReference type="ARBA" id="ARBA00023160"/>
    </source>
</evidence>
<keyword evidence="12 19" id="KW-0067">ATP-binding</keyword>
<keyword evidence="15 20" id="KW-0275">Fatty acid biosynthesis</keyword>
<dbReference type="STRING" id="1130080.SAMN04488113_10180"/>
<evidence type="ECO:0000256" key="19">
    <source>
        <dbReference type="PROSITE-ProRule" id="PRU00409"/>
    </source>
</evidence>
<evidence type="ECO:0000256" key="17">
    <source>
        <dbReference type="ARBA" id="ARBA00023267"/>
    </source>
</evidence>
<name>A0A1H6RA99_9LACT</name>
<evidence type="ECO:0000256" key="9">
    <source>
        <dbReference type="ARBA" id="ARBA00022723"/>
    </source>
</evidence>
<comment type="subunit">
    <text evidence="5 20">Acetyl-CoA carboxylase is a heterohexamer of biotin carboxyl carrier protein, biotin carboxylase and the two subunits of carboxyl transferase in a 2:2 complex.</text>
</comment>
<dbReference type="SUPFAM" id="SSF52440">
    <property type="entry name" value="PreATP-grasp domain"/>
    <property type="match status" value="1"/>
</dbReference>
<evidence type="ECO:0000259" key="21">
    <source>
        <dbReference type="PROSITE" id="PS50975"/>
    </source>
</evidence>
<evidence type="ECO:0000256" key="14">
    <source>
        <dbReference type="ARBA" id="ARBA00023098"/>
    </source>
</evidence>
<dbReference type="Gene3D" id="3.30.1490.20">
    <property type="entry name" value="ATP-grasp fold, A domain"/>
    <property type="match status" value="1"/>
</dbReference>
<keyword evidence="24" id="KW-1185">Reference proteome</keyword>
<dbReference type="NCBIfam" id="TIGR00514">
    <property type="entry name" value="accC"/>
    <property type="match status" value="1"/>
</dbReference>
<evidence type="ECO:0000256" key="8">
    <source>
        <dbReference type="ARBA" id="ARBA00022598"/>
    </source>
</evidence>
<evidence type="ECO:0000256" key="7">
    <source>
        <dbReference type="ARBA" id="ARBA00022516"/>
    </source>
</evidence>
<dbReference type="SMART" id="SM00878">
    <property type="entry name" value="Biotin_carb_C"/>
    <property type="match status" value="1"/>
</dbReference>
<comment type="cofactor">
    <cofactor evidence="1">
        <name>Mn(2+)</name>
        <dbReference type="ChEBI" id="CHEBI:29035"/>
    </cofactor>
</comment>
<evidence type="ECO:0000256" key="20">
    <source>
        <dbReference type="RuleBase" id="RU365063"/>
    </source>
</evidence>
<dbReference type="PANTHER" id="PTHR48095">
    <property type="entry name" value="PYRUVATE CARBOXYLASE SUBUNIT A"/>
    <property type="match status" value="1"/>
</dbReference>
<dbReference type="Proteomes" id="UP000198564">
    <property type="component" value="Unassembled WGS sequence"/>
</dbReference>
<dbReference type="PROSITE" id="PS50975">
    <property type="entry name" value="ATP_GRASP"/>
    <property type="match status" value="1"/>
</dbReference>
<comment type="cofactor">
    <cofactor evidence="2">
        <name>Mg(2+)</name>
        <dbReference type="ChEBI" id="CHEBI:18420"/>
    </cofactor>
</comment>
<dbReference type="InterPro" id="IPR011764">
    <property type="entry name" value="Biotin_carboxylation_dom"/>
</dbReference>
<dbReference type="AlphaFoldDB" id="A0A1H6RA99"/>
<evidence type="ECO:0000256" key="5">
    <source>
        <dbReference type="ARBA" id="ARBA00011750"/>
    </source>
</evidence>
<evidence type="ECO:0000313" key="23">
    <source>
        <dbReference type="EMBL" id="SEI48535.1"/>
    </source>
</evidence>
<organism evidence="23 24">
    <name type="scientific">Alkalibacterium gilvum</name>
    <dbReference type="NCBI Taxonomy" id="1130080"/>
    <lineage>
        <taxon>Bacteria</taxon>
        <taxon>Bacillati</taxon>
        <taxon>Bacillota</taxon>
        <taxon>Bacilli</taxon>
        <taxon>Lactobacillales</taxon>
        <taxon>Carnobacteriaceae</taxon>
        <taxon>Alkalibacterium</taxon>
    </lineage>
</organism>
<keyword evidence="11 20" id="KW-0276">Fatty acid metabolism</keyword>
<dbReference type="GO" id="GO:0046872">
    <property type="term" value="F:metal ion binding"/>
    <property type="evidence" value="ECO:0007669"/>
    <property type="project" value="UniProtKB-KW"/>
</dbReference>
<evidence type="ECO:0000256" key="12">
    <source>
        <dbReference type="ARBA" id="ARBA00022840"/>
    </source>
</evidence>
<dbReference type="InterPro" id="IPR051602">
    <property type="entry name" value="ACC_Biotin_Carboxylase"/>
</dbReference>
<feature type="domain" description="Biotin carboxylation" evidence="22">
    <location>
        <begin position="1"/>
        <end position="447"/>
    </location>
</feature>
<dbReference type="RefSeq" id="WP_091631762.1">
    <property type="nucleotide sequence ID" value="NZ_FNYW01000001.1"/>
</dbReference>
<dbReference type="PROSITE" id="PS00867">
    <property type="entry name" value="CPSASE_2"/>
    <property type="match status" value="1"/>
</dbReference>
<keyword evidence="7 20" id="KW-0444">Lipid biosynthesis</keyword>
<keyword evidence="8 20" id="KW-0436">Ligase</keyword>
<evidence type="ECO:0000256" key="6">
    <source>
        <dbReference type="ARBA" id="ARBA00013263"/>
    </source>
</evidence>
<dbReference type="InterPro" id="IPR005481">
    <property type="entry name" value="BC-like_N"/>
</dbReference>
<evidence type="ECO:0000256" key="4">
    <source>
        <dbReference type="ARBA" id="ARBA00004956"/>
    </source>
</evidence>
<dbReference type="InterPro" id="IPR016185">
    <property type="entry name" value="PreATP-grasp_dom_sf"/>
</dbReference>
<evidence type="ECO:0000256" key="1">
    <source>
        <dbReference type="ARBA" id="ARBA00001936"/>
    </source>
</evidence>
<dbReference type="Gene3D" id="3.40.50.20">
    <property type="match status" value="1"/>
</dbReference>
<keyword evidence="10 19" id="KW-0547">Nucleotide-binding</keyword>
<sequence length="458" mass="50472">MFQKILIANRGEIAVRIIRACQELNIKTVAVYSTADKDALHMQLADEAVCIGPSKANESYLNIHNILSAAVLTGAEAIHPGFGFLSENSTFAAMCEEVNVAFIGPKKEVIDQMGNKSNARDMMKKANVPVVPGSDRSITLFEDVKKMVDDIGLPVIIKAVAGGGGKGMRMVFEEKELEAKFLQAQSESKAAFNDDRMYVERIITPAKHIEVQILADHYGNVIHLGERDCSLQRNHQKILEEAPSPSLTVKTRQRICQSAVAAAETVGYENAGTIEFLVDTDENFYFMEMNTRIQVEHPITEMITGIDIVKEQIKIASGERLSVSQDDVNLTGHAIECRINAENPLFNFAPSPGNIEFLNIPSGGLGLRVDTAMFAGAVIPPFYDAMVAKVITHGNTRDEAINKMNRALNEMVIEGIQTNLDFHIDLLENESFQDGKYTTDTLTQKIIPSWLKTKEANG</sequence>
<evidence type="ECO:0000256" key="2">
    <source>
        <dbReference type="ARBA" id="ARBA00001946"/>
    </source>
</evidence>
<dbReference type="EC" id="6.3.4.14" evidence="6 20"/>
<keyword evidence="14 20" id="KW-0443">Lipid metabolism</keyword>
<keyword evidence="16" id="KW-0464">Manganese</keyword>
<dbReference type="GO" id="GO:0006633">
    <property type="term" value="P:fatty acid biosynthetic process"/>
    <property type="evidence" value="ECO:0007669"/>
    <property type="project" value="UniProtKB-KW"/>
</dbReference>
<dbReference type="InterPro" id="IPR005479">
    <property type="entry name" value="CPAse_ATP-bd"/>
</dbReference>
<evidence type="ECO:0000313" key="24">
    <source>
        <dbReference type="Proteomes" id="UP000198564"/>
    </source>
</evidence>
<keyword evidence="9" id="KW-0479">Metal-binding</keyword>
<dbReference type="NCBIfam" id="NF006367">
    <property type="entry name" value="PRK08591.1"/>
    <property type="match status" value="1"/>
</dbReference>
<proteinExistence type="predicted"/>
<dbReference type="GO" id="GO:2001295">
    <property type="term" value="P:malonyl-CoA biosynthetic process"/>
    <property type="evidence" value="ECO:0007669"/>
    <property type="project" value="UniProtKB-UniPathway"/>
</dbReference>
<dbReference type="SUPFAM" id="SSF56059">
    <property type="entry name" value="Glutathione synthetase ATP-binding domain-like"/>
    <property type="match status" value="1"/>
</dbReference>
<evidence type="ECO:0000259" key="22">
    <source>
        <dbReference type="PROSITE" id="PS50979"/>
    </source>
</evidence>
<dbReference type="FunFam" id="3.30.470.20:FF:000028">
    <property type="entry name" value="Methylcrotonoyl-CoA carboxylase subunit alpha, mitochondrial"/>
    <property type="match status" value="1"/>
</dbReference>
<comment type="catalytic activity">
    <reaction evidence="18 20">
        <text>N(6)-biotinyl-L-lysyl-[protein] + hydrogencarbonate + ATP = N(6)-carboxybiotinyl-L-lysyl-[protein] + ADP + phosphate + H(+)</text>
        <dbReference type="Rhea" id="RHEA:13501"/>
        <dbReference type="Rhea" id="RHEA-COMP:10505"/>
        <dbReference type="Rhea" id="RHEA-COMP:10506"/>
        <dbReference type="ChEBI" id="CHEBI:15378"/>
        <dbReference type="ChEBI" id="CHEBI:17544"/>
        <dbReference type="ChEBI" id="CHEBI:30616"/>
        <dbReference type="ChEBI" id="CHEBI:43474"/>
        <dbReference type="ChEBI" id="CHEBI:83144"/>
        <dbReference type="ChEBI" id="CHEBI:83145"/>
        <dbReference type="ChEBI" id="CHEBI:456216"/>
        <dbReference type="EC" id="6.3.4.14"/>
    </reaction>
</comment>
<dbReference type="InterPro" id="IPR011761">
    <property type="entry name" value="ATP-grasp"/>
</dbReference>
<dbReference type="EMBL" id="FNYW01000001">
    <property type="protein sequence ID" value="SEI48535.1"/>
    <property type="molecule type" value="Genomic_DNA"/>
</dbReference>
<keyword evidence="17 20" id="KW-0092">Biotin</keyword>
<evidence type="ECO:0000256" key="16">
    <source>
        <dbReference type="ARBA" id="ARBA00023211"/>
    </source>
</evidence>
<dbReference type="InterPro" id="IPR005482">
    <property type="entry name" value="Biotin_COase_C"/>
</dbReference>
<dbReference type="OrthoDB" id="9807469at2"/>
<dbReference type="GO" id="GO:0004075">
    <property type="term" value="F:biotin carboxylase activity"/>
    <property type="evidence" value="ECO:0007669"/>
    <property type="project" value="UniProtKB-EC"/>
</dbReference>
<accession>A0A1H6RA99</accession>
<evidence type="ECO:0000256" key="13">
    <source>
        <dbReference type="ARBA" id="ARBA00022842"/>
    </source>
</evidence>
<dbReference type="UniPathway" id="UPA00655">
    <property type="reaction ID" value="UER00711"/>
</dbReference>
<dbReference type="InterPro" id="IPR011054">
    <property type="entry name" value="Rudment_hybrid_motif"/>
</dbReference>
<dbReference type="Pfam" id="PF02786">
    <property type="entry name" value="CPSase_L_D2"/>
    <property type="match status" value="1"/>
</dbReference>
<evidence type="ECO:0000256" key="18">
    <source>
        <dbReference type="ARBA" id="ARBA00048600"/>
    </source>
</evidence>
<dbReference type="PROSITE" id="PS50979">
    <property type="entry name" value="BC"/>
    <property type="match status" value="1"/>
</dbReference>
<dbReference type="InterPro" id="IPR004549">
    <property type="entry name" value="Acetyl_CoA_COase_biotin_COase"/>
</dbReference>